<evidence type="ECO:0000313" key="9">
    <source>
        <dbReference type="EMBL" id="BAU62513.1"/>
    </source>
</evidence>
<keyword evidence="4" id="KW-0406">Ion transport</keyword>
<geneLocation type="plastid" evidence="9"/>
<name>A0A140JZI6_GYMST</name>
<evidence type="ECO:0000256" key="1">
    <source>
        <dbReference type="ARBA" id="ARBA00004170"/>
    </source>
</evidence>
<protein>
    <submittedName>
        <fullName evidence="9">ATP syntahse CF1 epsilon chain</fullName>
    </submittedName>
</protein>
<dbReference type="RefSeq" id="YP_009240379.1">
    <property type="nucleotide sequence ID" value="NC_029741.1"/>
</dbReference>
<evidence type="ECO:0000259" key="8">
    <source>
        <dbReference type="Pfam" id="PF02823"/>
    </source>
</evidence>
<evidence type="ECO:0000256" key="7">
    <source>
        <dbReference type="ARBA" id="ARBA00023310"/>
    </source>
</evidence>
<dbReference type="GeneID" id="27109939"/>
<feature type="domain" description="ATP synthase F1 complex delta/epsilon subunit N-terminal" evidence="8">
    <location>
        <begin position="6"/>
        <end position="81"/>
    </location>
</feature>
<keyword evidence="3" id="KW-0813">Transport</keyword>
<keyword evidence="6" id="KW-0139">CF(1)</keyword>
<evidence type="ECO:0000256" key="5">
    <source>
        <dbReference type="ARBA" id="ARBA00023136"/>
    </source>
</evidence>
<dbReference type="InterPro" id="IPR036771">
    <property type="entry name" value="ATPsynth_dsu/esu_N"/>
</dbReference>
<evidence type="ECO:0000256" key="2">
    <source>
        <dbReference type="ARBA" id="ARBA00005712"/>
    </source>
</evidence>
<dbReference type="HAMAP" id="MF_00530">
    <property type="entry name" value="ATP_synth_epsil_bac"/>
    <property type="match status" value="1"/>
</dbReference>
<evidence type="ECO:0000256" key="4">
    <source>
        <dbReference type="ARBA" id="ARBA00023065"/>
    </source>
</evidence>
<organism evidence="9">
    <name type="scientific">Gymnochlora stellata</name>
    <dbReference type="NCBI Taxonomy" id="67809"/>
    <lineage>
        <taxon>Eukaryota</taxon>
        <taxon>Sar</taxon>
        <taxon>Rhizaria</taxon>
        <taxon>Cercozoa</taxon>
        <taxon>Chlorarachniophyceae</taxon>
        <taxon>Gymnochlora</taxon>
    </lineage>
</organism>
<dbReference type="EMBL" id="AP014947">
    <property type="protein sequence ID" value="BAU62513.1"/>
    <property type="molecule type" value="Genomic_DNA"/>
</dbReference>
<dbReference type="PANTHER" id="PTHR13822:SF10">
    <property type="entry name" value="ATP SYNTHASE EPSILON CHAIN, CHLOROPLASTIC"/>
    <property type="match status" value="1"/>
</dbReference>
<dbReference type="Pfam" id="PF02823">
    <property type="entry name" value="ATP-synt_DE_N"/>
    <property type="match status" value="1"/>
</dbReference>
<proteinExistence type="inferred from homology"/>
<comment type="subcellular location">
    <subcellularLocation>
        <location evidence="1">Membrane</location>
        <topology evidence="1">Peripheral membrane protein</topology>
    </subcellularLocation>
</comment>
<dbReference type="AlphaFoldDB" id="A0A140JZI6"/>
<keyword evidence="7" id="KW-0066">ATP synthesis</keyword>
<dbReference type="Gene3D" id="2.60.15.10">
    <property type="entry name" value="F0F1 ATP synthase delta/epsilon subunit, N-terminal"/>
    <property type="match status" value="1"/>
</dbReference>
<dbReference type="SUPFAM" id="SSF51344">
    <property type="entry name" value="Epsilon subunit of F1F0-ATP synthase N-terminal domain"/>
    <property type="match status" value="1"/>
</dbReference>
<evidence type="ECO:0000256" key="6">
    <source>
        <dbReference type="ARBA" id="ARBA00023196"/>
    </source>
</evidence>
<dbReference type="GO" id="GO:0046933">
    <property type="term" value="F:proton-transporting ATP synthase activity, rotational mechanism"/>
    <property type="evidence" value="ECO:0007669"/>
    <property type="project" value="InterPro"/>
</dbReference>
<dbReference type="NCBIfam" id="TIGR01216">
    <property type="entry name" value="ATP_synt_epsi"/>
    <property type="match status" value="1"/>
</dbReference>
<dbReference type="CDD" id="cd12152">
    <property type="entry name" value="F1-ATPase_delta"/>
    <property type="match status" value="1"/>
</dbReference>
<accession>A0A140JZI6</accession>
<dbReference type="InterPro" id="IPR020546">
    <property type="entry name" value="ATP_synth_F1_dsu/esu_N"/>
</dbReference>
<keyword evidence="9" id="KW-0934">Plastid</keyword>
<comment type="similarity">
    <text evidence="2">Belongs to the ATPase epsilon chain family.</text>
</comment>
<dbReference type="GO" id="GO:0045259">
    <property type="term" value="C:proton-transporting ATP synthase complex"/>
    <property type="evidence" value="ECO:0007669"/>
    <property type="project" value="UniProtKB-KW"/>
</dbReference>
<evidence type="ECO:0000256" key="3">
    <source>
        <dbReference type="ARBA" id="ARBA00022448"/>
    </source>
</evidence>
<reference evidence="9" key="1">
    <citation type="journal article" date="2016" name="J. Plant Res.">
        <title>Plastid genome sequences of Gymnochlora stellata, Lotharella vacuolata, and Partenskyella glossopodia reveal remarkable structural conservation among chlorarachniophyte species.</title>
        <authorList>
            <person name="Suzuki S."/>
            <person name="Hirakawa Y."/>
            <person name="Kofuji R."/>
            <person name="Sugita M."/>
            <person name="Ishida K."/>
        </authorList>
    </citation>
    <scope>NUCLEOTIDE SEQUENCE</scope>
    <source>
        <strain evidence="9">CCMP2053</strain>
    </source>
</reference>
<gene>
    <name evidence="9" type="primary">atpE</name>
</gene>
<dbReference type="InterPro" id="IPR001469">
    <property type="entry name" value="ATP_synth_F1_dsu/esu"/>
</dbReference>
<dbReference type="PANTHER" id="PTHR13822">
    <property type="entry name" value="ATP SYNTHASE DELTA/EPSILON CHAIN"/>
    <property type="match status" value="1"/>
</dbReference>
<keyword evidence="5" id="KW-0472">Membrane</keyword>
<sequence length="137" mass="15676">MNLKLKTKIAVPGKILWEGEVDEIKVQTTTGKIGILPNHVSLITAIETSVLTLKQDKKIYMVISDGYLSVEKNCVFIATDRCILEENIDEKKLDENYKIALERYNEAKKPGKKYIANKALKRINACYEIINYRKNTI</sequence>